<dbReference type="InterPro" id="IPR036942">
    <property type="entry name" value="Beta-barrel_TonB_sf"/>
</dbReference>
<keyword evidence="9 10" id="KW-0998">Cell outer membrane</keyword>
<dbReference type="InterPro" id="IPR037066">
    <property type="entry name" value="Plug_dom_sf"/>
</dbReference>
<dbReference type="PROSITE" id="PS52016">
    <property type="entry name" value="TONB_DEPENDENT_REC_3"/>
    <property type="match status" value="1"/>
</dbReference>
<evidence type="ECO:0000259" key="14">
    <source>
        <dbReference type="Pfam" id="PF07715"/>
    </source>
</evidence>
<dbReference type="GO" id="GO:0044718">
    <property type="term" value="P:siderophore transmembrane transport"/>
    <property type="evidence" value="ECO:0007669"/>
    <property type="project" value="TreeGrafter"/>
</dbReference>
<dbReference type="PANTHER" id="PTHR30069:SF29">
    <property type="entry name" value="HEMOGLOBIN AND HEMOGLOBIN-HAPTOGLOBIN-BINDING PROTEIN 1-RELATED"/>
    <property type="match status" value="1"/>
</dbReference>
<evidence type="ECO:0000256" key="9">
    <source>
        <dbReference type="ARBA" id="ARBA00023237"/>
    </source>
</evidence>
<evidence type="ECO:0000256" key="6">
    <source>
        <dbReference type="ARBA" id="ARBA00023077"/>
    </source>
</evidence>
<dbReference type="GO" id="GO:0009279">
    <property type="term" value="C:cell outer membrane"/>
    <property type="evidence" value="ECO:0007669"/>
    <property type="project" value="UniProtKB-SubCell"/>
</dbReference>
<evidence type="ECO:0000256" key="4">
    <source>
        <dbReference type="ARBA" id="ARBA00022692"/>
    </source>
</evidence>
<dbReference type="AlphaFoldDB" id="A0A378RJA8"/>
<sequence length="786" mass="89948">MLRKLFLYSLLVPSSALFAQHKVSLTIENQEHQPLQGAVLYLNQVTYTSDALGRIFLEVKEEQKGNAMVYVEGYEPMQQTLDLFNGSTYTLRLRKEGTVLEDIQIAKVAEQEEVNRDIMRAVVVDTKSQVLRSASLSELMNRTTGVRIRESGGLGGEASVNLNGFQGQAIRYFKDGIPLNYLGNAYSLSNIPLDLLQKVEVYKGVIPVYLASDALGGAINLVSNSNQANTLRASVEYGSFHTVRTAVRGHYNLNDQFYVGGEFFSNYSDNNYKIDTPDPELAKETAKVRLFHNRYRQYYSNVYLGAKHLKIADLLQFDLSYYTLDKQIQHSPTTMLTPFGGIEDRQHSWVPTLRYKKKFAQEKLSVDQFLAYNVVKSRVIDTLQGRYTWLGEFSPRGFRGEGDHPTQAEIDMTFFTSRTLIGFQWSKTQQLWFNNTYTYTKRVGTDEYGKKIEDTQQPIIEVPSYYKKNVWALGLTSQWFTQQLETTILLKNYNYTSEGLNTAYQVDWRTKDVHTTSNTAWGWALAAKYQVNEKMNVRFSIENARRLPGYSELFGDNLFIASNFDLKPEQSLNFNLGIEQQFGRLNASVHAFYRQTKDIIVLTAGSPPLSLFVNKERAEGYGFEGDFSFAVTSATKLYSNFTWQSIRYGRFDNIADQWLKGNRVPNIPYFFANLGAEHKFKQLFTQQDALLLYGHVNFVREFYIQPIDKSMEPSGFLGLFGKSKGDVKNVVPDQTSLTAGLVYEWPAQGWSVGVEGRNLLNQDLYDYYKIQKAGRSFYLKINYKLN</sequence>
<keyword evidence="7 10" id="KW-0472">Membrane</keyword>
<dbReference type="GO" id="GO:0015344">
    <property type="term" value="F:siderophore uptake transmembrane transporter activity"/>
    <property type="evidence" value="ECO:0007669"/>
    <property type="project" value="TreeGrafter"/>
</dbReference>
<keyword evidence="4 10" id="KW-0812">Transmembrane</keyword>
<name>A0A378RJA8_MYROD</name>
<dbReference type="EMBL" id="UGQL01000001">
    <property type="protein sequence ID" value="STZ27064.1"/>
    <property type="molecule type" value="Genomic_DNA"/>
</dbReference>
<dbReference type="Gene3D" id="2.40.170.20">
    <property type="entry name" value="TonB-dependent receptor, beta-barrel domain"/>
    <property type="match status" value="1"/>
</dbReference>
<comment type="subcellular location">
    <subcellularLocation>
        <location evidence="1 10">Cell outer membrane</location>
        <topology evidence="1 10">Multi-pass membrane protein</topology>
    </subcellularLocation>
</comment>
<evidence type="ECO:0000256" key="1">
    <source>
        <dbReference type="ARBA" id="ARBA00004571"/>
    </source>
</evidence>
<feature type="signal peptide" evidence="12">
    <location>
        <begin position="1"/>
        <end position="19"/>
    </location>
</feature>
<proteinExistence type="inferred from homology"/>
<evidence type="ECO:0000256" key="12">
    <source>
        <dbReference type="SAM" id="SignalP"/>
    </source>
</evidence>
<accession>A0A378RJA8</accession>
<evidence type="ECO:0000259" key="13">
    <source>
        <dbReference type="Pfam" id="PF00593"/>
    </source>
</evidence>
<evidence type="ECO:0000256" key="5">
    <source>
        <dbReference type="ARBA" id="ARBA00022729"/>
    </source>
</evidence>
<comment type="similarity">
    <text evidence="10 11">Belongs to the TonB-dependent receptor family.</text>
</comment>
<dbReference type="RefSeq" id="WP_115090083.1">
    <property type="nucleotide sequence ID" value="NZ_CP068107.1"/>
</dbReference>
<dbReference type="InterPro" id="IPR039426">
    <property type="entry name" value="TonB-dep_rcpt-like"/>
</dbReference>
<evidence type="ECO:0000313" key="15">
    <source>
        <dbReference type="EMBL" id="STZ27064.1"/>
    </source>
</evidence>
<dbReference type="SUPFAM" id="SSF56935">
    <property type="entry name" value="Porins"/>
    <property type="match status" value="1"/>
</dbReference>
<evidence type="ECO:0000313" key="16">
    <source>
        <dbReference type="Proteomes" id="UP000255024"/>
    </source>
</evidence>
<evidence type="ECO:0000256" key="3">
    <source>
        <dbReference type="ARBA" id="ARBA00022452"/>
    </source>
</evidence>
<gene>
    <name evidence="15" type="primary">btuB_1</name>
    <name evidence="15" type="ORF">NCTC11179_00594</name>
</gene>
<organism evidence="15 16">
    <name type="scientific">Myroides odoratus</name>
    <name type="common">Flavobacterium odoratum</name>
    <dbReference type="NCBI Taxonomy" id="256"/>
    <lineage>
        <taxon>Bacteria</taxon>
        <taxon>Pseudomonadati</taxon>
        <taxon>Bacteroidota</taxon>
        <taxon>Flavobacteriia</taxon>
        <taxon>Flavobacteriales</taxon>
        <taxon>Flavobacteriaceae</taxon>
        <taxon>Myroides</taxon>
    </lineage>
</organism>
<dbReference type="Proteomes" id="UP000255024">
    <property type="component" value="Unassembled WGS sequence"/>
</dbReference>
<reference evidence="15 16" key="1">
    <citation type="submission" date="2018-06" db="EMBL/GenBank/DDBJ databases">
        <authorList>
            <consortium name="Pathogen Informatics"/>
            <person name="Doyle S."/>
        </authorList>
    </citation>
    <scope>NUCLEOTIDE SEQUENCE [LARGE SCALE GENOMIC DNA]</scope>
    <source>
        <strain evidence="15 16">NCTC11179</strain>
    </source>
</reference>
<feature type="chain" id="PRO_5016945229" evidence="12">
    <location>
        <begin position="20"/>
        <end position="786"/>
    </location>
</feature>
<dbReference type="PANTHER" id="PTHR30069">
    <property type="entry name" value="TONB-DEPENDENT OUTER MEMBRANE RECEPTOR"/>
    <property type="match status" value="1"/>
</dbReference>
<evidence type="ECO:0000256" key="2">
    <source>
        <dbReference type="ARBA" id="ARBA00022448"/>
    </source>
</evidence>
<dbReference type="Pfam" id="PF00593">
    <property type="entry name" value="TonB_dep_Rec_b-barrel"/>
    <property type="match status" value="1"/>
</dbReference>
<feature type="domain" description="TonB-dependent receptor plug" evidence="14">
    <location>
        <begin position="130"/>
        <end position="218"/>
    </location>
</feature>
<dbReference type="InterPro" id="IPR000531">
    <property type="entry name" value="Beta-barrel_TonB"/>
</dbReference>
<evidence type="ECO:0000256" key="8">
    <source>
        <dbReference type="ARBA" id="ARBA00023170"/>
    </source>
</evidence>
<keyword evidence="5 12" id="KW-0732">Signal</keyword>
<evidence type="ECO:0000256" key="7">
    <source>
        <dbReference type="ARBA" id="ARBA00023136"/>
    </source>
</evidence>
<evidence type="ECO:0000256" key="10">
    <source>
        <dbReference type="PROSITE-ProRule" id="PRU01360"/>
    </source>
</evidence>
<dbReference type="Pfam" id="PF07715">
    <property type="entry name" value="Plug"/>
    <property type="match status" value="1"/>
</dbReference>
<keyword evidence="16" id="KW-1185">Reference proteome</keyword>
<protein>
    <submittedName>
        <fullName evidence="15">Outer membrane cobalamin translocator</fullName>
    </submittedName>
</protein>
<keyword evidence="6 11" id="KW-0798">TonB box</keyword>
<evidence type="ECO:0000256" key="11">
    <source>
        <dbReference type="RuleBase" id="RU003357"/>
    </source>
</evidence>
<feature type="domain" description="TonB-dependent receptor-like beta-barrel" evidence="13">
    <location>
        <begin position="348"/>
        <end position="759"/>
    </location>
</feature>
<keyword evidence="8" id="KW-0675">Receptor</keyword>
<keyword evidence="3 10" id="KW-1134">Transmembrane beta strand</keyword>
<dbReference type="InterPro" id="IPR012910">
    <property type="entry name" value="Plug_dom"/>
</dbReference>
<dbReference type="Gene3D" id="2.170.130.10">
    <property type="entry name" value="TonB-dependent receptor, plug domain"/>
    <property type="match status" value="1"/>
</dbReference>
<keyword evidence="2 10" id="KW-0813">Transport</keyword>